<name>A0ACC2XLJ1_9TREE</name>
<dbReference type="Proteomes" id="UP001243375">
    <property type="component" value="Unassembled WGS sequence"/>
</dbReference>
<protein>
    <submittedName>
        <fullName evidence="1">Uncharacterized protein</fullName>
    </submittedName>
</protein>
<reference evidence="1" key="1">
    <citation type="submission" date="2023-04" db="EMBL/GenBank/DDBJ databases">
        <title>Draft Genome sequencing of Naganishia species isolated from polar environments using Oxford Nanopore Technology.</title>
        <authorList>
            <person name="Leo P."/>
            <person name="Venkateswaran K."/>
        </authorList>
    </citation>
    <scope>NUCLEOTIDE SEQUENCE</scope>
    <source>
        <strain evidence="1">MNA-CCFEE 5425</strain>
    </source>
</reference>
<accession>A0ACC2XLJ1</accession>
<organism evidence="1 2">
    <name type="scientific">Naganishia vaughanmartiniae</name>
    <dbReference type="NCBI Taxonomy" id="1424756"/>
    <lineage>
        <taxon>Eukaryota</taxon>
        <taxon>Fungi</taxon>
        <taxon>Dikarya</taxon>
        <taxon>Basidiomycota</taxon>
        <taxon>Agaricomycotina</taxon>
        <taxon>Tremellomycetes</taxon>
        <taxon>Filobasidiales</taxon>
        <taxon>Filobasidiaceae</taxon>
        <taxon>Naganishia</taxon>
    </lineage>
</organism>
<evidence type="ECO:0000313" key="1">
    <source>
        <dbReference type="EMBL" id="KAJ9123896.1"/>
    </source>
</evidence>
<keyword evidence="2" id="KW-1185">Reference proteome</keyword>
<dbReference type="EMBL" id="JASBWU010000002">
    <property type="protein sequence ID" value="KAJ9123896.1"/>
    <property type="molecule type" value="Genomic_DNA"/>
</dbReference>
<sequence length="292" mass="32511">MSKGYATRMLSLLHYALAIPSPAIPSFPEDEFGTPPSPEHSPRNATYSTLWSDVGRDFYRTIKIGRGEESREGWIVGADQEVRYELPPSNEEEIGSTSLPQGWRSFHSISDIPSELLNTLSLRTLITAQEQTSAKTLAYDAPTSPGLLEFTITRSVRFTPAVVLERNGGAIQHVYINDSTVPPSFLVLAPTYTPNEPHTLKISYLSLTPVTEEATRQQFTDLFTLLYSRAKEYSCTQIEGWQLPQPLIDAWQQWTRENGGKLISHVREEHLGALAWYGAGTPADVEMVGGQL</sequence>
<evidence type="ECO:0000313" key="2">
    <source>
        <dbReference type="Proteomes" id="UP001243375"/>
    </source>
</evidence>
<gene>
    <name evidence="1" type="ORF">QFC22_000684</name>
</gene>
<proteinExistence type="predicted"/>
<comment type="caution">
    <text evidence="1">The sequence shown here is derived from an EMBL/GenBank/DDBJ whole genome shotgun (WGS) entry which is preliminary data.</text>
</comment>